<evidence type="ECO:0000259" key="7">
    <source>
        <dbReference type="SMART" id="SM01005"/>
    </source>
</evidence>
<name>A0A7C5LT81_9PROT</name>
<dbReference type="EMBL" id="DRMJ01000370">
    <property type="protein sequence ID" value="HHL43377.1"/>
    <property type="molecule type" value="Genomic_DNA"/>
</dbReference>
<organism evidence="8">
    <name type="scientific">Hellea balneolensis</name>
    <dbReference type="NCBI Taxonomy" id="287478"/>
    <lineage>
        <taxon>Bacteria</taxon>
        <taxon>Pseudomonadati</taxon>
        <taxon>Pseudomonadota</taxon>
        <taxon>Alphaproteobacteria</taxon>
        <taxon>Maricaulales</taxon>
        <taxon>Robiginitomaculaceae</taxon>
        <taxon>Hellea</taxon>
    </lineage>
</organism>
<dbReference type="GO" id="GO:0005829">
    <property type="term" value="C:cytosol"/>
    <property type="evidence" value="ECO:0007669"/>
    <property type="project" value="TreeGrafter"/>
</dbReference>
<dbReference type="Pfam" id="PF00842">
    <property type="entry name" value="Ala_racemase_C"/>
    <property type="match status" value="1"/>
</dbReference>
<dbReference type="SUPFAM" id="SSF50621">
    <property type="entry name" value="Alanine racemase C-terminal domain-like"/>
    <property type="match status" value="1"/>
</dbReference>
<protein>
    <recommendedName>
        <fullName evidence="3">alanine racemase</fullName>
        <ecNumber evidence="3">5.1.1.1</ecNumber>
    </recommendedName>
</protein>
<sequence>DTGINRLGIPEDEQAYFLTQPYQFDIDLVLSHLACSALPDHELNAVQLERFQIIAKKYPEIRKSLANTGGVYLGPDYHFDLVRPGIGLYGGAASINPEREDLNPVVELHAPILQIKTVTRGQTIGYNGSFTAPKDMRIAIVGVGYADGLPVSCSGSDSEPGINVRINDGFVPVVGRVSMDLTILDISGLDVKIGEDAVFFGRDLEEQAAVAGTINYELLTRLGSRCVRRYIQG</sequence>
<dbReference type="Proteomes" id="UP000885830">
    <property type="component" value="Unassembled WGS sequence"/>
</dbReference>
<dbReference type="AlphaFoldDB" id="A0A7C5LT81"/>
<feature type="binding site" evidence="6">
    <location>
        <position position="179"/>
    </location>
    <ligand>
        <name>substrate</name>
    </ligand>
</feature>
<dbReference type="GO" id="GO:0008784">
    <property type="term" value="F:alanine racemase activity"/>
    <property type="evidence" value="ECO:0007669"/>
    <property type="project" value="UniProtKB-EC"/>
</dbReference>
<evidence type="ECO:0000256" key="6">
    <source>
        <dbReference type="PIRSR" id="PIRSR600821-52"/>
    </source>
</evidence>
<dbReference type="InterPro" id="IPR029066">
    <property type="entry name" value="PLP-binding_barrel"/>
</dbReference>
<comment type="caution">
    <text evidence="8">The sequence shown here is derived from an EMBL/GenBank/DDBJ whole genome shotgun (WGS) entry which is preliminary data.</text>
</comment>
<proteinExistence type="predicted"/>
<keyword evidence="4" id="KW-0663">Pyridoxal phosphate</keyword>
<evidence type="ECO:0000256" key="1">
    <source>
        <dbReference type="ARBA" id="ARBA00000316"/>
    </source>
</evidence>
<dbReference type="Gene3D" id="2.40.37.10">
    <property type="entry name" value="Lyase, Ornithine Decarboxylase, Chain A, domain 1"/>
    <property type="match status" value="1"/>
</dbReference>
<dbReference type="Pfam" id="PF01168">
    <property type="entry name" value="Ala_racemase_N"/>
    <property type="match status" value="1"/>
</dbReference>
<comment type="cofactor">
    <cofactor evidence="2">
        <name>pyridoxal 5'-phosphate</name>
        <dbReference type="ChEBI" id="CHEBI:597326"/>
    </cofactor>
</comment>
<dbReference type="GO" id="GO:0030632">
    <property type="term" value="P:D-alanine biosynthetic process"/>
    <property type="evidence" value="ECO:0007669"/>
    <property type="project" value="TreeGrafter"/>
</dbReference>
<dbReference type="PRINTS" id="PR00992">
    <property type="entry name" value="ALARACEMASE"/>
</dbReference>
<evidence type="ECO:0000256" key="2">
    <source>
        <dbReference type="ARBA" id="ARBA00001933"/>
    </source>
</evidence>
<comment type="catalytic activity">
    <reaction evidence="1">
        <text>L-alanine = D-alanine</text>
        <dbReference type="Rhea" id="RHEA:20249"/>
        <dbReference type="ChEBI" id="CHEBI:57416"/>
        <dbReference type="ChEBI" id="CHEBI:57972"/>
        <dbReference type="EC" id="5.1.1.1"/>
    </reaction>
</comment>
<dbReference type="InterPro" id="IPR011079">
    <property type="entry name" value="Ala_racemase_C"/>
</dbReference>
<feature type="binding site" evidence="6">
    <location>
        <position position="6"/>
    </location>
    <ligand>
        <name>substrate</name>
    </ligand>
</feature>
<dbReference type="Gene3D" id="3.20.20.10">
    <property type="entry name" value="Alanine racemase"/>
    <property type="match status" value="1"/>
</dbReference>
<evidence type="ECO:0000256" key="5">
    <source>
        <dbReference type="ARBA" id="ARBA00023235"/>
    </source>
</evidence>
<dbReference type="PANTHER" id="PTHR30511:SF0">
    <property type="entry name" value="ALANINE RACEMASE, CATABOLIC-RELATED"/>
    <property type="match status" value="1"/>
</dbReference>
<gene>
    <name evidence="8" type="ORF">ENJ42_07165</name>
</gene>
<keyword evidence="5" id="KW-0413">Isomerase</keyword>
<feature type="non-terminal residue" evidence="8">
    <location>
        <position position="1"/>
    </location>
</feature>
<dbReference type="EC" id="5.1.1.1" evidence="3"/>
<accession>A0A7C5LT81</accession>
<dbReference type="PANTHER" id="PTHR30511">
    <property type="entry name" value="ALANINE RACEMASE"/>
    <property type="match status" value="1"/>
</dbReference>
<feature type="domain" description="Alanine racemase C-terminal" evidence="7">
    <location>
        <begin position="105"/>
        <end position="231"/>
    </location>
</feature>
<dbReference type="InterPro" id="IPR000821">
    <property type="entry name" value="Ala_racemase"/>
</dbReference>
<evidence type="ECO:0000256" key="3">
    <source>
        <dbReference type="ARBA" id="ARBA00013089"/>
    </source>
</evidence>
<evidence type="ECO:0000313" key="8">
    <source>
        <dbReference type="EMBL" id="HHL43377.1"/>
    </source>
</evidence>
<dbReference type="InterPro" id="IPR009006">
    <property type="entry name" value="Ala_racemase/Decarboxylase_C"/>
</dbReference>
<reference evidence="8" key="1">
    <citation type="journal article" date="2020" name="mSystems">
        <title>Genome- and Community-Level Interaction Insights into Carbon Utilization and Element Cycling Functions of Hydrothermarchaeota in Hydrothermal Sediment.</title>
        <authorList>
            <person name="Zhou Z."/>
            <person name="Liu Y."/>
            <person name="Xu W."/>
            <person name="Pan J."/>
            <person name="Luo Z.H."/>
            <person name="Li M."/>
        </authorList>
    </citation>
    <scope>NUCLEOTIDE SEQUENCE [LARGE SCALE GENOMIC DNA]</scope>
    <source>
        <strain evidence="8">HyVt-485</strain>
    </source>
</reference>
<dbReference type="InterPro" id="IPR001608">
    <property type="entry name" value="Ala_racemase_N"/>
</dbReference>
<dbReference type="SUPFAM" id="SSF51419">
    <property type="entry name" value="PLP-binding barrel"/>
    <property type="match status" value="1"/>
</dbReference>
<dbReference type="SMART" id="SM01005">
    <property type="entry name" value="Ala_racemase_C"/>
    <property type="match status" value="1"/>
</dbReference>
<dbReference type="GO" id="GO:0030170">
    <property type="term" value="F:pyridoxal phosphate binding"/>
    <property type="evidence" value="ECO:0007669"/>
    <property type="project" value="TreeGrafter"/>
</dbReference>
<evidence type="ECO:0000256" key="4">
    <source>
        <dbReference type="ARBA" id="ARBA00022898"/>
    </source>
</evidence>